<feature type="region of interest" description="Disordered" evidence="8">
    <location>
        <begin position="1"/>
        <end position="35"/>
    </location>
</feature>
<evidence type="ECO:0000256" key="2">
    <source>
        <dbReference type="ARBA" id="ARBA00006213"/>
    </source>
</evidence>
<dbReference type="InterPro" id="IPR037185">
    <property type="entry name" value="EmrE-like"/>
</dbReference>
<feature type="transmembrane region" description="Helical" evidence="7">
    <location>
        <begin position="339"/>
        <end position="358"/>
    </location>
</feature>
<sequence>MESVVQTSPMNSPNPHSHHHHHHDHGCPTLTTTNHHIPQTRTNSSSFLINNNTTTQLSNKGLMIKPNKRSMPLLVINYLCLFIGSVSSSLLSKYYFIHKGSSILVSTWVQCSGFPLLLPFIFIPYYLLHCTQRKPFSHFTPKIFVLSILIGLMLGLNNFLFSWGNSYLPVSTSSLLLSSQLVFNLILSVIIVKQKVTFSNLNCVILLTLSSVLLALGSNHDKPHGLTRGKYFLGFFSTIGAGLLFALYLPVMEKIYSKVYCYAMVIEMQLVMEAAATVLATVGMALKGGFREMKVESARVFDKGENVYWVTVWCNVVTWQLCFMGTAGMVFLTSSLTGGICMTALMGMNVLGGVLVYGDSFGGVKVVSTFLCGWGFCSYVYGLYIKARDIREEGGGEGGDGDKEGTHQEIEMDVHKVNDSSV</sequence>
<evidence type="ECO:0000313" key="9">
    <source>
        <dbReference type="EMBL" id="TQD95681.1"/>
    </source>
</evidence>
<organism evidence="9 10">
    <name type="scientific">Malus baccata</name>
    <name type="common">Siberian crab apple</name>
    <name type="synonym">Pyrus baccata</name>
    <dbReference type="NCBI Taxonomy" id="106549"/>
    <lineage>
        <taxon>Eukaryota</taxon>
        <taxon>Viridiplantae</taxon>
        <taxon>Streptophyta</taxon>
        <taxon>Embryophyta</taxon>
        <taxon>Tracheophyta</taxon>
        <taxon>Spermatophyta</taxon>
        <taxon>Magnoliopsida</taxon>
        <taxon>eudicotyledons</taxon>
        <taxon>Gunneridae</taxon>
        <taxon>Pentapetalae</taxon>
        <taxon>rosids</taxon>
        <taxon>fabids</taxon>
        <taxon>Rosales</taxon>
        <taxon>Rosaceae</taxon>
        <taxon>Amygdaloideae</taxon>
        <taxon>Maleae</taxon>
        <taxon>Malus</taxon>
    </lineage>
</organism>
<accession>A0A540MAD4</accession>
<dbReference type="SUPFAM" id="SSF103481">
    <property type="entry name" value="Multidrug resistance efflux transporter EmrE"/>
    <property type="match status" value="1"/>
</dbReference>
<dbReference type="PANTHER" id="PTHR31376">
    <property type="entry name" value="OS09G0467300 PROTEIN-RELATED"/>
    <property type="match status" value="1"/>
</dbReference>
<feature type="transmembrane region" description="Helical" evidence="7">
    <location>
        <begin position="103"/>
        <end position="127"/>
    </location>
</feature>
<keyword evidence="4 7" id="KW-0812">Transmembrane</keyword>
<feature type="transmembrane region" description="Helical" evidence="7">
    <location>
        <begin position="261"/>
        <end position="286"/>
    </location>
</feature>
<proteinExistence type="inferred from homology"/>
<evidence type="ECO:0000256" key="8">
    <source>
        <dbReference type="SAM" id="MobiDB-lite"/>
    </source>
</evidence>
<feature type="transmembrane region" description="Helical" evidence="7">
    <location>
        <begin position="73"/>
        <end position="97"/>
    </location>
</feature>
<evidence type="ECO:0000256" key="4">
    <source>
        <dbReference type="ARBA" id="ARBA00022692"/>
    </source>
</evidence>
<dbReference type="Pfam" id="PF16913">
    <property type="entry name" value="PUNUT"/>
    <property type="match status" value="1"/>
</dbReference>
<gene>
    <name evidence="9" type="ORF">C1H46_018728</name>
</gene>
<dbReference type="GO" id="GO:0016020">
    <property type="term" value="C:membrane"/>
    <property type="evidence" value="ECO:0007669"/>
    <property type="project" value="UniProtKB-SubCell"/>
</dbReference>
<feature type="transmembrane region" description="Helical" evidence="7">
    <location>
        <begin position="306"/>
        <end position="332"/>
    </location>
</feature>
<dbReference type="GO" id="GO:0015211">
    <property type="term" value="F:purine nucleoside transmembrane transporter activity"/>
    <property type="evidence" value="ECO:0007669"/>
    <property type="project" value="UniProtKB-UniRule"/>
</dbReference>
<comment type="caution">
    <text evidence="9">The sequence shown here is derived from an EMBL/GenBank/DDBJ whole genome shotgun (WGS) entry which is preliminary data.</text>
</comment>
<reference evidence="9 10" key="1">
    <citation type="journal article" date="2019" name="G3 (Bethesda)">
        <title>Sequencing of a Wild Apple (Malus baccata) Genome Unravels the Differences Between Cultivated and Wild Apple Species Regarding Disease Resistance and Cold Tolerance.</title>
        <authorList>
            <person name="Chen X."/>
        </authorList>
    </citation>
    <scope>NUCLEOTIDE SEQUENCE [LARGE SCALE GENOMIC DNA]</scope>
    <source>
        <strain evidence="10">cv. Shandingzi</strain>
        <tissue evidence="9">Leaves</tissue>
    </source>
</reference>
<dbReference type="EMBL" id="VIEB01000308">
    <property type="protein sequence ID" value="TQD95681.1"/>
    <property type="molecule type" value="Genomic_DNA"/>
</dbReference>
<comment type="subcellular location">
    <subcellularLocation>
        <location evidence="1 7">Membrane</location>
        <topology evidence="1 7">Multi-pass membrane protein</topology>
    </subcellularLocation>
</comment>
<comment type="similarity">
    <text evidence="2 7">Belongs to the purine permeases (TC 2.A.7.14) family.</text>
</comment>
<feature type="transmembrane region" description="Helical" evidence="7">
    <location>
        <begin position="199"/>
        <end position="219"/>
    </location>
</feature>
<feature type="transmembrane region" description="Helical" evidence="7">
    <location>
        <begin position="364"/>
        <end position="384"/>
    </location>
</feature>
<evidence type="ECO:0000256" key="7">
    <source>
        <dbReference type="RuleBase" id="RU368015"/>
    </source>
</evidence>
<evidence type="ECO:0000313" key="10">
    <source>
        <dbReference type="Proteomes" id="UP000315295"/>
    </source>
</evidence>
<feature type="region of interest" description="Disordered" evidence="8">
    <location>
        <begin position="395"/>
        <end position="422"/>
    </location>
</feature>
<protein>
    <recommendedName>
        <fullName evidence="7">Probable purine permease</fullName>
    </recommendedName>
</protein>
<evidence type="ECO:0000256" key="3">
    <source>
        <dbReference type="ARBA" id="ARBA00022448"/>
    </source>
</evidence>
<dbReference type="GO" id="GO:0005345">
    <property type="term" value="F:purine nucleobase transmembrane transporter activity"/>
    <property type="evidence" value="ECO:0007669"/>
    <property type="project" value="UniProtKB-UniRule"/>
</dbReference>
<name>A0A540MAD4_MALBA</name>
<evidence type="ECO:0000256" key="5">
    <source>
        <dbReference type="ARBA" id="ARBA00022989"/>
    </source>
</evidence>
<keyword evidence="5 7" id="KW-1133">Transmembrane helix</keyword>
<dbReference type="AlphaFoldDB" id="A0A540MAD4"/>
<keyword evidence="10" id="KW-1185">Reference proteome</keyword>
<feature type="transmembrane region" description="Helical" evidence="7">
    <location>
        <begin position="139"/>
        <end position="161"/>
    </location>
</feature>
<feature type="compositionally biased region" description="Polar residues" evidence="8">
    <location>
        <begin position="1"/>
        <end position="15"/>
    </location>
</feature>
<feature type="transmembrane region" description="Helical" evidence="7">
    <location>
        <begin position="173"/>
        <end position="192"/>
    </location>
</feature>
<keyword evidence="6 7" id="KW-0472">Membrane</keyword>
<dbReference type="STRING" id="106549.A0A540MAD4"/>
<evidence type="ECO:0000256" key="1">
    <source>
        <dbReference type="ARBA" id="ARBA00004141"/>
    </source>
</evidence>
<feature type="transmembrane region" description="Helical" evidence="7">
    <location>
        <begin position="231"/>
        <end position="249"/>
    </location>
</feature>
<dbReference type="PANTHER" id="PTHR31376:SF3">
    <property type="entry name" value="PURINE PERMEASE 4-RELATED"/>
    <property type="match status" value="1"/>
</dbReference>
<dbReference type="InterPro" id="IPR030182">
    <property type="entry name" value="PUP_plant"/>
</dbReference>
<keyword evidence="3 7" id="KW-0813">Transport</keyword>
<dbReference type="Proteomes" id="UP000315295">
    <property type="component" value="Unassembled WGS sequence"/>
</dbReference>
<evidence type="ECO:0000256" key="6">
    <source>
        <dbReference type="ARBA" id="ARBA00023136"/>
    </source>
</evidence>